<dbReference type="PANTHER" id="PTHR24421:SF61">
    <property type="entry name" value="OXYGEN SENSOR HISTIDINE KINASE NREB"/>
    <property type="match status" value="1"/>
</dbReference>
<dbReference type="GO" id="GO:0000155">
    <property type="term" value="F:phosphorelay sensor kinase activity"/>
    <property type="evidence" value="ECO:0007669"/>
    <property type="project" value="InterPro"/>
</dbReference>
<name>A0A4R1HWT5_PSEEN</name>
<keyword evidence="6" id="KW-1185">Reference proteome</keyword>
<dbReference type="Gene3D" id="1.20.5.1930">
    <property type="match status" value="1"/>
</dbReference>
<dbReference type="CDD" id="cd16917">
    <property type="entry name" value="HATPase_UhpB-NarQ-NarX-like"/>
    <property type="match status" value="1"/>
</dbReference>
<proteinExistence type="predicted"/>
<dbReference type="InterPro" id="IPR050482">
    <property type="entry name" value="Sensor_HK_TwoCompSys"/>
</dbReference>
<dbReference type="SUPFAM" id="SSF55874">
    <property type="entry name" value="ATPase domain of HSP90 chaperone/DNA topoisomerase II/histidine kinase"/>
    <property type="match status" value="1"/>
</dbReference>
<dbReference type="InterPro" id="IPR036890">
    <property type="entry name" value="HATPase_C_sf"/>
</dbReference>
<keyword evidence="1" id="KW-0808">Transferase</keyword>
<dbReference type="GO" id="GO:0046983">
    <property type="term" value="F:protein dimerization activity"/>
    <property type="evidence" value="ECO:0007669"/>
    <property type="project" value="InterPro"/>
</dbReference>
<comment type="caution">
    <text evidence="5">The sequence shown here is derived from an EMBL/GenBank/DDBJ whole genome shotgun (WGS) entry which is preliminary data.</text>
</comment>
<dbReference type="Proteomes" id="UP000295560">
    <property type="component" value="Unassembled WGS sequence"/>
</dbReference>
<keyword evidence="3" id="KW-0902">Two-component regulatory system</keyword>
<dbReference type="RefSeq" id="WP_132424621.1">
    <property type="nucleotide sequence ID" value="NZ_SMFZ01000001.1"/>
</dbReference>
<dbReference type="EMBL" id="SMFZ01000001">
    <property type="protein sequence ID" value="TCK26818.1"/>
    <property type="molecule type" value="Genomic_DNA"/>
</dbReference>
<dbReference type="GO" id="GO:0016020">
    <property type="term" value="C:membrane"/>
    <property type="evidence" value="ECO:0007669"/>
    <property type="project" value="InterPro"/>
</dbReference>
<evidence type="ECO:0000313" key="6">
    <source>
        <dbReference type="Proteomes" id="UP000295560"/>
    </source>
</evidence>
<evidence type="ECO:0000259" key="4">
    <source>
        <dbReference type="Pfam" id="PF07730"/>
    </source>
</evidence>
<protein>
    <submittedName>
        <fullName evidence="5">Histidine kinase</fullName>
    </submittedName>
</protein>
<evidence type="ECO:0000256" key="3">
    <source>
        <dbReference type="ARBA" id="ARBA00023012"/>
    </source>
</evidence>
<evidence type="ECO:0000313" key="5">
    <source>
        <dbReference type="EMBL" id="TCK26818.1"/>
    </source>
</evidence>
<dbReference type="Gene3D" id="3.30.565.10">
    <property type="entry name" value="Histidine kinase-like ATPase, C-terminal domain"/>
    <property type="match status" value="1"/>
</dbReference>
<feature type="domain" description="Signal transduction histidine kinase subgroup 3 dimerisation and phosphoacceptor" evidence="4">
    <location>
        <begin position="60"/>
        <end position="124"/>
    </location>
</feature>
<accession>A0A4R1HWT5</accession>
<organism evidence="5 6">
    <name type="scientific">Pseudonocardia endophytica</name>
    <dbReference type="NCBI Taxonomy" id="401976"/>
    <lineage>
        <taxon>Bacteria</taxon>
        <taxon>Bacillati</taxon>
        <taxon>Actinomycetota</taxon>
        <taxon>Actinomycetes</taxon>
        <taxon>Pseudonocardiales</taxon>
        <taxon>Pseudonocardiaceae</taxon>
        <taxon>Pseudonocardia</taxon>
    </lineage>
</organism>
<dbReference type="OrthoDB" id="144293at2"/>
<sequence length="260" mass="28099">MRTVNGSVAAQPGVSPAWTQAATAGAVRHGQLECSPLPSLRRASGKRGDDTEIRRRVDAERQTLAGALHDEIGPLLFAIAASTQRAQALYREDVGELCRTVDDVANRVHAASDRLRELLAAAAPVDADDAVPTAVERDVADFRRRTGLCAHLVVRGRARRLDARVERTVLNCLRQALFNIERHADADQVVVTLDFAPEEISLVVLDDGRGPEEFEALAGVPSGARRWGFASMSRQAEQNGGSVGLRREDGGTALRLRLPC</sequence>
<evidence type="ECO:0000256" key="2">
    <source>
        <dbReference type="ARBA" id="ARBA00022777"/>
    </source>
</evidence>
<dbReference type="InterPro" id="IPR011712">
    <property type="entry name" value="Sig_transdc_His_kin_sub3_dim/P"/>
</dbReference>
<dbReference type="PANTHER" id="PTHR24421">
    <property type="entry name" value="NITRATE/NITRITE SENSOR PROTEIN NARX-RELATED"/>
    <property type="match status" value="1"/>
</dbReference>
<dbReference type="AlphaFoldDB" id="A0A4R1HWT5"/>
<keyword evidence="2 5" id="KW-0418">Kinase</keyword>
<evidence type="ECO:0000256" key="1">
    <source>
        <dbReference type="ARBA" id="ARBA00022679"/>
    </source>
</evidence>
<dbReference type="Pfam" id="PF07730">
    <property type="entry name" value="HisKA_3"/>
    <property type="match status" value="1"/>
</dbReference>
<reference evidence="5 6" key="1">
    <citation type="submission" date="2019-03" db="EMBL/GenBank/DDBJ databases">
        <title>Sequencing the genomes of 1000 actinobacteria strains.</title>
        <authorList>
            <person name="Klenk H.-P."/>
        </authorList>
    </citation>
    <scope>NUCLEOTIDE SEQUENCE [LARGE SCALE GENOMIC DNA]</scope>
    <source>
        <strain evidence="5 6">DSM 44969</strain>
    </source>
</reference>
<gene>
    <name evidence="5" type="ORF">EV378_2663</name>
</gene>